<dbReference type="PANTHER" id="PTHR41542">
    <property type="entry name" value="BLL5807 PROTEIN"/>
    <property type="match status" value="1"/>
</dbReference>
<evidence type="ECO:0000256" key="1">
    <source>
        <dbReference type="SAM" id="MobiDB-lite"/>
    </source>
</evidence>
<proteinExistence type="predicted"/>
<feature type="transmembrane region" description="Helical" evidence="2">
    <location>
        <begin position="124"/>
        <end position="147"/>
    </location>
</feature>
<keyword evidence="3" id="KW-0732">Signal</keyword>
<feature type="compositionally biased region" description="Low complexity" evidence="1">
    <location>
        <begin position="33"/>
        <end position="43"/>
    </location>
</feature>
<feature type="region of interest" description="Disordered" evidence="1">
    <location>
        <begin position="25"/>
        <end position="82"/>
    </location>
</feature>
<dbReference type="SUPFAM" id="SSF54427">
    <property type="entry name" value="NTF2-like"/>
    <property type="match status" value="1"/>
</dbReference>
<feature type="chain" id="PRO_5026682859" evidence="3">
    <location>
        <begin position="26"/>
        <end position="328"/>
    </location>
</feature>
<evidence type="ECO:0000256" key="3">
    <source>
        <dbReference type="SAM" id="SignalP"/>
    </source>
</evidence>
<protein>
    <submittedName>
        <fullName evidence="5">Integral membrane protein</fullName>
    </submittedName>
</protein>
<keyword evidence="2" id="KW-0812">Transmembrane</keyword>
<dbReference type="Pfam" id="PF04280">
    <property type="entry name" value="Tim44"/>
    <property type="match status" value="1"/>
</dbReference>
<dbReference type="PANTHER" id="PTHR41542:SF1">
    <property type="entry name" value="BLL5807 PROTEIN"/>
    <property type="match status" value="1"/>
</dbReference>
<gene>
    <name evidence="5" type="ORF">AVDCRST_MAG08-3457</name>
</gene>
<feature type="domain" description="Tim44-like" evidence="4">
    <location>
        <begin position="182"/>
        <end position="323"/>
    </location>
</feature>
<dbReference type="EMBL" id="CADCTG010000257">
    <property type="protein sequence ID" value="CAA9275570.1"/>
    <property type="molecule type" value="Genomic_DNA"/>
</dbReference>
<dbReference type="SMART" id="SM00978">
    <property type="entry name" value="Tim44"/>
    <property type="match status" value="1"/>
</dbReference>
<keyword evidence="2" id="KW-1133">Transmembrane helix</keyword>
<keyword evidence="2" id="KW-0472">Membrane</keyword>
<accession>A0A6J4JDV0</accession>
<feature type="transmembrane region" description="Helical" evidence="2">
    <location>
        <begin position="94"/>
        <end position="112"/>
    </location>
</feature>
<evidence type="ECO:0000256" key="2">
    <source>
        <dbReference type="SAM" id="Phobius"/>
    </source>
</evidence>
<dbReference type="InterPro" id="IPR032710">
    <property type="entry name" value="NTF2-like_dom_sf"/>
</dbReference>
<evidence type="ECO:0000313" key="5">
    <source>
        <dbReference type="EMBL" id="CAA9275570.1"/>
    </source>
</evidence>
<sequence>MRRPSFVLTAIAAAALALAPALADARPGGGASSGSRGSRTYSAPPSTSTAPGQARQMDRTMTEPSRGGAVAQQGQRTPIGQPNPAGGFFSRSPFMAGLMGGLIGVGLGGLLFGHGLFGGFTGMASFLGLLLQLALIGGLVWLVVGFLRRRSSAAQPAMAGIPNGAMARQAQGAPDRAPRGGAGGGTAPSSAVAVTPADFEAFERTLKDVNAAWSRQDLPALQRLSTPEMAGYFSRDLNDLAERGWRNETRDVALEQGDLSEAWREGQREFATVAMRFSLVDVTRQVSDGAVVEGDPSRRTEAVELWTFQRTQDGPWLLSAIQQTAKKA</sequence>
<feature type="region of interest" description="Disordered" evidence="1">
    <location>
        <begin position="166"/>
        <end position="191"/>
    </location>
</feature>
<dbReference type="Gene3D" id="3.10.450.240">
    <property type="match status" value="1"/>
</dbReference>
<dbReference type="AlphaFoldDB" id="A0A6J4JDV0"/>
<dbReference type="InterPro" id="IPR007379">
    <property type="entry name" value="Tim44-like_dom"/>
</dbReference>
<evidence type="ECO:0000259" key="4">
    <source>
        <dbReference type="SMART" id="SM00978"/>
    </source>
</evidence>
<feature type="signal peptide" evidence="3">
    <location>
        <begin position="1"/>
        <end position="25"/>
    </location>
</feature>
<reference evidence="5" key="1">
    <citation type="submission" date="2020-02" db="EMBL/GenBank/DDBJ databases">
        <authorList>
            <person name="Meier V. D."/>
        </authorList>
    </citation>
    <scope>NUCLEOTIDE SEQUENCE</scope>
    <source>
        <strain evidence="5">AVDCRST_MAG08</strain>
    </source>
</reference>
<name>A0A6J4JDV0_9PROT</name>
<organism evidence="5">
    <name type="scientific">uncultured Acetobacteraceae bacterium</name>
    <dbReference type="NCBI Taxonomy" id="169975"/>
    <lineage>
        <taxon>Bacteria</taxon>
        <taxon>Pseudomonadati</taxon>
        <taxon>Pseudomonadota</taxon>
        <taxon>Alphaproteobacteria</taxon>
        <taxon>Acetobacterales</taxon>
        <taxon>Acetobacteraceae</taxon>
        <taxon>environmental samples</taxon>
    </lineage>
</organism>